<keyword evidence="2" id="KW-1133">Transmembrane helix</keyword>
<feature type="transmembrane region" description="Helical" evidence="2">
    <location>
        <begin position="131"/>
        <end position="150"/>
    </location>
</feature>
<sequence>MNGPPTGMGGGMPAGISHEAPPTPKQAQAILIWTIGAFCIYGWECLVCLPKEYKLIWRRPMNLSSVLYVANRYFGLVQFALVVTLATDVWTPSACSHIFLFEPIGALISVVLSQIVLGGRVYAVFSQSKSLALILGTILVVECVVGGIAVSNIRHPPEIPISAPGRPPNFEPPPCGALEGPFKWQVTYWTLPLFYDTLTFLLTAWKAHSFWKEELDTRLFDIIWRDGLLYFLAILAMNVVNVVIFLTAPNGIRTVNLPATIILEVMLSCRLILNLRGSHEQSTHHSNLLKSNTRKIYPSTPQWNPSTGIKRSSTSVSDAPDVRIEMYSKTSRSAESVFNVSSEGPHAV</sequence>
<evidence type="ECO:0000256" key="1">
    <source>
        <dbReference type="SAM" id="MobiDB-lite"/>
    </source>
</evidence>
<name>A0A8H7XL67_PSICU</name>
<feature type="region of interest" description="Disordered" evidence="1">
    <location>
        <begin position="296"/>
        <end position="317"/>
    </location>
</feature>
<keyword evidence="2" id="KW-0812">Transmembrane</keyword>
<feature type="transmembrane region" description="Helical" evidence="2">
    <location>
        <begin position="61"/>
        <end position="86"/>
    </location>
</feature>
<gene>
    <name evidence="4" type="ORF">JR316_012512</name>
</gene>
<evidence type="ECO:0000313" key="4">
    <source>
        <dbReference type="EMBL" id="KAG5162627.1"/>
    </source>
</evidence>
<comment type="caution">
    <text evidence="4">The sequence shown here is derived from an EMBL/GenBank/DDBJ whole genome shotgun (WGS) entry which is preliminary data.</text>
</comment>
<evidence type="ECO:0000259" key="3">
    <source>
        <dbReference type="Pfam" id="PF20151"/>
    </source>
</evidence>
<feature type="compositionally biased region" description="Polar residues" evidence="1">
    <location>
        <begin position="299"/>
        <end position="317"/>
    </location>
</feature>
<keyword evidence="2" id="KW-0472">Membrane</keyword>
<reference evidence="4" key="1">
    <citation type="submission" date="2021-02" db="EMBL/GenBank/DDBJ databases">
        <title>Psilocybe cubensis genome.</title>
        <authorList>
            <person name="Mckernan K.J."/>
            <person name="Crawford S."/>
            <person name="Trippe A."/>
            <person name="Kane L.T."/>
            <person name="Mclaughlin S."/>
        </authorList>
    </citation>
    <scope>NUCLEOTIDE SEQUENCE [LARGE SCALE GENOMIC DNA]</scope>
    <source>
        <strain evidence="4">MGC-MH-2018</strain>
    </source>
</reference>
<protein>
    <recommendedName>
        <fullName evidence="3">DUF6533 domain-containing protein</fullName>
    </recommendedName>
</protein>
<accession>A0A8H7XL67</accession>
<dbReference type="EMBL" id="JAFIQS010000018">
    <property type="protein sequence ID" value="KAG5162627.1"/>
    <property type="molecule type" value="Genomic_DNA"/>
</dbReference>
<organism evidence="4">
    <name type="scientific">Psilocybe cubensis</name>
    <name type="common">Psychedelic mushroom</name>
    <name type="synonym">Stropharia cubensis</name>
    <dbReference type="NCBI Taxonomy" id="181762"/>
    <lineage>
        <taxon>Eukaryota</taxon>
        <taxon>Fungi</taxon>
        <taxon>Dikarya</taxon>
        <taxon>Basidiomycota</taxon>
        <taxon>Agaricomycotina</taxon>
        <taxon>Agaricomycetes</taxon>
        <taxon>Agaricomycetidae</taxon>
        <taxon>Agaricales</taxon>
        <taxon>Agaricineae</taxon>
        <taxon>Strophariaceae</taxon>
        <taxon>Psilocybe</taxon>
    </lineage>
</organism>
<dbReference type="InterPro" id="IPR045340">
    <property type="entry name" value="DUF6533"/>
</dbReference>
<feature type="transmembrane region" description="Helical" evidence="2">
    <location>
        <begin position="186"/>
        <end position="207"/>
    </location>
</feature>
<feature type="transmembrane region" description="Helical" evidence="2">
    <location>
        <begin position="30"/>
        <end position="49"/>
    </location>
</feature>
<feature type="transmembrane region" description="Helical" evidence="2">
    <location>
        <begin position="98"/>
        <end position="119"/>
    </location>
</feature>
<evidence type="ECO:0000256" key="2">
    <source>
        <dbReference type="SAM" id="Phobius"/>
    </source>
</evidence>
<dbReference type="AlphaFoldDB" id="A0A8H7XL67"/>
<feature type="transmembrane region" description="Helical" evidence="2">
    <location>
        <begin position="228"/>
        <end position="248"/>
    </location>
</feature>
<feature type="domain" description="DUF6533" evidence="3">
    <location>
        <begin position="35"/>
        <end position="77"/>
    </location>
</feature>
<dbReference type="Pfam" id="PF20151">
    <property type="entry name" value="DUF6533"/>
    <property type="match status" value="1"/>
</dbReference>
<proteinExistence type="predicted"/>